<dbReference type="GO" id="GO:0005506">
    <property type="term" value="F:iron ion binding"/>
    <property type="evidence" value="ECO:0007669"/>
    <property type="project" value="InterPro"/>
</dbReference>
<dbReference type="STRING" id="670483.S7Q091"/>
<proteinExistence type="inferred from homology"/>
<dbReference type="Pfam" id="PF00067">
    <property type="entry name" value="p450"/>
    <property type="match status" value="1"/>
</dbReference>
<dbReference type="CDD" id="cd11069">
    <property type="entry name" value="CYP_FUM15-like"/>
    <property type="match status" value="1"/>
</dbReference>
<dbReference type="GeneID" id="19304419"/>
<protein>
    <submittedName>
        <fullName evidence="12">Cytochrome P450</fullName>
    </submittedName>
</protein>
<name>S7Q091_GLOTA</name>
<evidence type="ECO:0000256" key="5">
    <source>
        <dbReference type="ARBA" id="ARBA00022723"/>
    </source>
</evidence>
<dbReference type="InterPro" id="IPR001128">
    <property type="entry name" value="Cyt_P450"/>
</dbReference>
<evidence type="ECO:0000256" key="1">
    <source>
        <dbReference type="ARBA" id="ARBA00001971"/>
    </source>
</evidence>
<comment type="pathway">
    <text evidence="2">Secondary metabolite biosynthesis.</text>
</comment>
<dbReference type="InterPro" id="IPR036396">
    <property type="entry name" value="Cyt_P450_sf"/>
</dbReference>
<dbReference type="InterPro" id="IPR017972">
    <property type="entry name" value="Cyt_P450_CS"/>
</dbReference>
<dbReference type="eggNOG" id="KOG0157">
    <property type="taxonomic scope" value="Eukaryota"/>
</dbReference>
<comment type="cofactor">
    <cofactor evidence="1 9">
        <name>heme</name>
        <dbReference type="ChEBI" id="CHEBI:30413"/>
    </cofactor>
</comment>
<dbReference type="KEGG" id="gtr:GLOTRDRAFT_140036"/>
<evidence type="ECO:0000256" key="4">
    <source>
        <dbReference type="ARBA" id="ARBA00022617"/>
    </source>
</evidence>
<evidence type="ECO:0000256" key="9">
    <source>
        <dbReference type="PIRSR" id="PIRSR602403-1"/>
    </source>
</evidence>
<dbReference type="PANTHER" id="PTHR24305">
    <property type="entry name" value="CYTOCHROME P450"/>
    <property type="match status" value="1"/>
</dbReference>
<gene>
    <name evidence="12" type="ORF">GLOTRDRAFT_140036</name>
</gene>
<dbReference type="PANTHER" id="PTHR24305:SF166">
    <property type="entry name" value="CYTOCHROME P450 12A4, MITOCHONDRIAL-RELATED"/>
    <property type="match status" value="1"/>
</dbReference>
<keyword evidence="6 10" id="KW-0560">Oxidoreductase</keyword>
<dbReference type="PROSITE" id="PS00086">
    <property type="entry name" value="CYTOCHROME_P450"/>
    <property type="match status" value="1"/>
</dbReference>
<accession>S7Q091</accession>
<evidence type="ECO:0000256" key="10">
    <source>
        <dbReference type="RuleBase" id="RU000461"/>
    </source>
</evidence>
<dbReference type="InterPro" id="IPR050121">
    <property type="entry name" value="Cytochrome_P450_monoxygenase"/>
</dbReference>
<evidence type="ECO:0000313" key="12">
    <source>
        <dbReference type="EMBL" id="EPQ53108.1"/>
    </source>
</evidence>
<feature type="binding site" description="axial binding residue" evidence="9">
    <location>
        <position position="478"/>
    </location>
    <ligand>
        <name>heme</name>
        <dbReference type="ChEBI" id="CHEBI:30413"/>
    </ligand>
    <ligandPart>
        <name>Fe</name>
        <dbReference type="ChEBI" id="CHEBI:18248"/>
    </ligandPart>
</feature>
<dbReference type="Gene3D" id="1.10.630.10">
    <property type="entry name" value="Cytochrome P450"/>
    <property type="match status" value="1"/>
</dbReference>
<evidence type="ECO:0000256" key="3">
    <source>
        <dbReference type="ARBA" id="ARBA00010617"/>
    </source>
</evidence>
<dbReference type="GO" id="GO:0004497">
    <property type="term" value="F:monooxygenase activity"/>
    <property type="evidence" value="ECO:0007669"/>
    <property type="project" value="UniProtKB-KW"/>
</dbReference>
<keyword evidence="11" id="KW-1133">Transmembrane helix</keyword>
<evidence type="ECO:0000313" key="13">
    <source>
        <dbReference type="Proteomes" id="UP000030669"/>
    </source>
</evidence>
<dbReference type="AlphaFoldDB" id="S7Q091"/>
<dbReference type="OrthoDB" id="1470350at2759"/>
<keyword evidence="8 10" id="KW-0503">Monooxygenase</keyword>
<keyword evidence="4 9" id="KW-0349">Heme</keyword>
<dbReference type="SUPFAM" id="SSF48264">
    <property type="entry name" value="Cytochrome P450"/>
    <property type="match status" value="1"/>
</dbReference>
<dbReference type="EMBL" id="KB469306">
    <property type="protein sequence ID" value="EPQ53108.1"/>
    <property type="molecule type" value="Genomic_DNA"/>
</dbReference>
<dbReference type="GO" id="GO:0016705">
    <property type="term" value="F:oxidoreductase activity, acting on paired donors, with incorporation or reduction of molecular oxygen"/>
    <property type="evidence" value="ECO:0007669"/>
    <property type="project" value="InterPro"/>
</dbReference>
<evidence type="ECO:0000256" key="11">
    <source>
        <dbReference type="SAM" id="Phobius"/>
    </source>
</evidence>
<keyword evidence="5 9" id="KW-0479">Metal-binding</keyword>
<sequence>MIFAIIQWGLVASIVLVALYHLQQRLTNRILRKIPGPTPSSAITGSFQDLYHTQAWSFHQAHLDQYGAVAKVQGLLGEQMLYISDPLALYHMMVKEEPIYDEFAFFYPLNYLLWGEGLLSVHGMTHRKQRKMLNPVFNAKHLREMCPIFHDVAQELRAVIKDKVQRGEAEIDMLDWMTRTALELIGRAGLGYSFKIMQEGTVDEYGSAVKSLFPHVFEFAVVLPILPYLMKIGSPRFRRFMVEITPNKKIRRIKEMIDIMWKTSLNIYQTKVAALSKGDEALAKEVGQGKDIITLLLRANMMASEEERLPLSQVLGQMTYTMDTTSSALSRMLYLLALNPDVQAKLRQEVREARAKGELDYDVLDKLPYLDAVCRETLRLHPPVTTLERRTTKDTVLPLSTPVRGIDGIMIDQIPLAKDTRIIASVLSFNRDKTVWGEDAYEWKPERWLRLTPPGATDSKSPGVYSNMMTFSGGIRGCIGFKFSLLETKEVLMTLIESFRFEPVEKKSITWDLGIITTPRVEHTENNGPTLPLKVSIAEKLAE</sequence>
<evidence type="ECO:0000256" key="8">
    <source>
        <dbReference type="ARBA" id="ARBA00023033"/>
    </source>
</evidence>
<dbReference type="PRINTS" id="PR00465">
    <property type="entry name" value="EP450IV"/>
</dbReference>
<dbReference type="PRINTS" id="PR00385">
    <property type="entry name" value="P450"/>
</dbReference>
<dbReference type="InterPro" id="IPR002403">
    <property type="entry name" value="Cyt_P450_E_grp-IV"/>
</dbReference>
<evidence type="ECO:0000256" key="6">
    <source>
        <dbReference type="ARBA" id="ARBA00023002"/>
    </source>
</evidence>
<organism evidence="12 13">
    <name type="scientific">Gloeophyllum trabeum (strain ATCC 11539 / FP-39264 / Madison 617)</name>
    <name type="common">Brown rot fungus</name>
    <dbReference type="NCBI Taxonomy" id="670483"/>
    <lineage>
        <taxon>Eukaryota</taxon>
        <taxon>Fungi</taxon>
        <taxon>Dikarya</taxon>
        <taxon>Basidiomycota</taxon>
        <taxon>Agaricomycotina</taxon>
        <taxon>Agaricomycetes</taxon>
        <taxon>Gloeophyllales</taxon>
        <taxon>Gloeophyllaceae</taxon>
        <taxon>Gloeophyllum</taxon>
    </lineage>
</organism>
<keyword evidence="7 9" id="KW-0408">Iron</keyword>
<dbReference type="GO" id="GO:0020037">
    <property type="term" value="F:heme binding"/>
    <property type="evidence" value="ECO:0007669"/>
    <property type="project" value="InterPro"/>
</dbReference>
<keyword evidence="13" id="KW-1185">Reference proteome</keyword>
<feature type="transmembrane region" description="Helical" evidence="11">
    <location>
        <begin position="6"/>
        <end position="22"/>
    </location>
</feature>
<evidence type="ECO:0000256" key="2">
    <source>
        <dbReference type="ARBA" id="ARBA00005179"/>
    </source>
</evidence>
<dbReference type="RefSeq" id="XP_007868409.1">
    <property type="nucleotide sequence ID" value="XM_007870218.1"/>
</dbReference>
<keyword evidence="11" id="KW-0472">Membrane</keyword>
<reference evidence="12 13" key="1">
    <citation type="journal article" date="2012" name="Science">
        <title>The Paleozoic origin of enzymatic lignin decomposition reconstructed from 31 fungal genomes.</title>
        <authorList>
            <person name="Floudas D."/>
            <person name="Binder M."/>
            <person name="Riley R."/>
            <person name="Barry K."/>
            <person name="Blanchette R.A."/>
            <person name="Henrissat B."/>
            <person name="Martinez A.T."/>
            <person name="Otillar R."/>
            <person name="Spatafora J.W."/>
            <person name="Yadav J.S."/>
            <person name="Aerts A."/>
            <person name="Benoit I."/>
            <person name="Boyd A."/>
            <person name="Carlson A."/>
            <person name="Copeland A."/>
            <person name="Coutinho P.M."/>
            <person name="de Vries R.P."/>
            <person name="Ferreira P."/>
            <person name="Findley K."/>
            <person name="Foster B."/>
            <person name="Gaskell J."/>
            <person name="Glotzer D."/>
            <person name="Gorecki P."/>
            <person name="Heitman J."/>
            <person name="Hesse C."/>
            <person name="Hori C."/>
            <person name="Igarashi K."/>
            <person name="Jurgens J.A."/>
            <person name="Kallen N."/>
            <person name="Kersten P."/>
            <person name="Kohler A."/>
            <person name="Kuees U."/>
            <person name="Kumar T.K.A."/>
            <person name="Kuo A."/>
            <person name="LaButti K."/>
            <person name="Larrondo L.F."/>
            <person name="Lindquist E."/>
            <person name="Ling A."/>
            <person name="Lombard V."/>
            <person name="Lucas S."/>
            <person name="Lundell T."/>
            <person name="Martin R."/>
            <person name="McLaughlin D.J."/>
            <person name="Morgenstern I."/>
            <person name="Morin E."/>
            <person name="Murat C."/>
            <person name="Nagy L.G."/>
            <person name="Nolan M."/>
            <person name="Ohm R.A."/>
            <person name="Patyshakuliyeva A."/>
            <person name="Rokas A."/>
            <person name="Ruiz-Duenas F.J."/>
            <person name="Sabat G."/>
            <person name="Salamov A."/>
            <person name="Samejima M."/>
            <person name="Schmutz J."/>
            <person name="Slot J.C."/>
            <person name="St John F."/>
            <person name="Stenlid J."/>
            <person name="Sun H."/>
            <person name="Sun S."/>
            <person name="Syed K."/>
            <person name="Tsang A."/>
            <person name="Wiebenga A."/>
            <person name="Young D."/>
            <person name="Pisabarro A."/>
            <person name="Eastwood D.C."/>
            <person name="Martin F."/>
            <person name="Cullen D."/>
            <person name="Grigoriev I.V."/>
            <person name="Hibbett D.S."/>
        </authorList>
    </citation>
    <scope>NUCLEOTIDE SEQUENCE [LARGE SCALE GENOMIC DNA]</scope>
    <source>
        <strain evidence="12 13">ATCC 11539</strain>
    </source>
</reference>
<dbReference type="HOGENOM" id="CLU_001570_5_11_1"/>
<dbReference type="OMA" id="VGYDAQM"/>
<keyword evidence="11" id="KW-0812">Transmembrane</keyword>
<comment type="similarity">
    <text evidence="3 10">Belongs to the cytochrome P450 family.</text>
</comment>
<dbReference type="Proteomes" id="UP000030669">
    <property type="component" value="Unassembled WGS sequence"/>
</dbReference>
<evidence type="ECO:0000256" key="7">
    <source>
        <dbReference type="ARBA" id="ARBA00023004"/>
    </source>
</evidence>